<evidence type="ECO:0000313" key="2">
    <source>
        <dbReference type="Proteomes" id="UP001174209"/>
    </source>
</evidence>
<organism evidence="1 2">
    <name type="scientific">Arthrobacter burdickii</name>
    <dbReference type="NCBI Taxonomy" id="3035920"/>
    <lineage>
        <taxon>Bacteria</taxon>
        <taxon>Bacillati</taxon>
        <taxon>Actinomycetota</taxon>
        <taxon>Actinomycetes</taxon>
        <taxon>Micrococcales</taxon>
        <taxon>Micrococcaceae</taxon>
        <taxon>Arthrobacter</taxon>
    </lineage>
</organism>
<sequence>MNKTPTALYTTDQTDRLDAWEAEAERLIAEYNAKIKAWFAEIGKEEAVGIQRVGHRFITGYEDKNLAIPPLKGWRRTRENEDFCVPALRTKEGKAAEKRLAELQVRYAAAPGLPDRVWGLGYVGPMIARKLGGRWYAYTTVPLKHDVTAFGSTNFTEDGELKEVDTTIWTKAKLSDYFLALEAEETVAA</sequence>
<keyword evidence="2" id="KW-1185">Reference proteome</keyword>
<name>A0ABT8K3A1_9MICC</name>
<accession>A0ABT8K3A1</accession>
<dbReference type="EMBL" id="JAROCG010000001">
    <property type="protein sequence ID" value="MDN4611921.1"/>
    <property type="molecule type" value="Genomic_DNA"/>
</dbReference>
<gene>
    <name evidence="1" type="ORF">P5G52_13715</name>
</gene>
<proteinExistence type="predicted"/>
<protein>
    <submittedName>
        <fullName evidence="1">Uncharacterized protein</fullName>
    </submittedName>
</protein>
<dbReference type="Proteomes" id="UP001174209">
    <property type="component" value="Unassembled WGS sequence"/>
</dbReference>
<dbReference type="RefSeq" id="WP_301228243.1">
    <property type="nucleotide sequence ID" value="NZ_JAROCG010000001.1"/>
</dbReference>
<evidence type="ECO:0000313" key="1">
    <source>
        <dbReference type="EMBL" id="MDN4611921.1"/>
    </source>
</evidence>
<comment type="caution">
    <text evidence="1">The sequence shown here is derived from an EMBL/GenBank/DDBJ whole genome shotgun (WGS) entry which is preliminary data.</text>
</comment>
<reference evidence="1" key="1">
    <citation type="submission" date="2023-06" db="EMBL/GenBank/DDBJ databases">
        <title>MT1 and MT2 Draft Genomes of Novel Species.</title>
        <authorList>
            <person name="Venkateswaran K."/>
        </authorList>
    </citation>
    <scope>NUCLEOTIDE SEQUENCE</scope>
    <source>
        <strain evidence="1">IIF3SC-B10</strain>
    </source>
</reference>